<dbReference type="SUPFAM" id="SSF54928">
    <property type="entry name" value="RNA-binding domain, RBD"/>
    <property type="match status" value="1"/>
</dbReference>
<dbReference type="Pfam" id="PF00271">
    <property type="entry name" value="Helicase_C"/>
    <property type="match status" value="1"/>
</dbReference>
<feature type="domain" description="Helicase ATP-binding" evidence="8">
    <location>
        <begin position="189"/>
        <end position="349"/>
    </location>
</feature>
<dbReference type="Pfam" id="PF24485">
    <property type="entry name" value="zf-C2H2_DHX34"/>
    <property type="match status" value="1"/>
</dbReference>
<keyword evidence="5" id="KW-0694">RNA-binding</keyword>
<dbReference type="GO" id="GO:0004386">
    <property type="term" value="F:helicase activity"/>
    <property type="evidence" value="ECO:0007669"/>
    <property type="project" value="UniProtKB-KW"/>
</dbReference>
<evidence type="ECO:0000256" key="1">
    <source>
        <dbReference type="ARBA" id="ARBA00022741"/>
    </source>
</evidence>
<dbReference type="PANTHER" id="PTHR18934">
    <property type="entry name" value="ATP-DEPENDENT RNA HELICASE"/>
    <property type="match status" value="1"/>
</dbReference>
<dbReference type="Gene3D" id="1.20.120.1080">
    <property type="match status" value="1"/>
</dbReference>
<dbReference type="OrthoDB" id="10253254at2759"/>
<dbReference type="InterPro" id="IPR056382">
    <property type="entry name" value="DHX34_Znf-C2H2"/>
</dbReference>
<evidence type="ECO:0000313" key="10">
    <source>
        <dbReference type="EMBL" id="CAG8551589.1"/>
    </source>
</evidence>
<feature type="domain" description="Helicase C-terminal" evidence="9">
    <location>
        <begin position="404"/>
        <end position="570"/>
    </location>
</feature>
<dbReference type="Gene3D" id="3.30.70.330">
    <property type="match status" value="1"/>
</dbReference>
<dbReference type="InterPro" id="IPR011709">
    <property type="entry name" value="DEAD-box_helicase_OB_fold"/>
</dbReference>
<comment type="caution">
    <text evidence="10">The sequence shown here is derived from an EMBL/GenBank/DDBJ whole genome shotgun (WGS) entry which is preliminary data.</text>
</comment>
<dbReference type="Pfam" id="PF00270">
    <property type="entry name" value="DEAD"/>
    <property type="match status" value="1"/>
</dbReference>
<dbReference type="InterPro" id="IPR014001">
    <property type="entry name" value="Helicase_ATP-bd"/>
</dbReference>
<feature type="region of interest" description="Disordered" evidence="6">
    <location>
        <begin position="735"/>
        <end position="755"/>
    </location>
</feature>
<dbReference type="SMART" id="SM00490">
    <property type="entry name" value="HELICc"/>
    <property type="match status" value="1"/>
</dbReference>
<dbReference type="CDD" id="cd12411">
    <property type="entry name" value="RRM_ist3_like"/>
    <property type="match status" value="1"/>
</dbReference>
<evidence type="ECO:0000256" key="5">
    <source>
        <dbReference type="PROSITE-ProRule" id="PRU00176"/>
    </source>
</evidence>
<evidence type="ECO:0000259" key="9">
    <source>
        <dbReference type="PROSITE" id="PS51194"/>
    </source>
</evidence>
<dbReference type="PROSITE" id="PS50102">
    <property type="entry name" value="RRM"/>
    <property type="match status" value="1"/>
</dbReference>
<dbReference type="CDD" id="cd18791">
    <property type="entry name" value="SF2_C_RHA"/>
    <property type="match status" value="1"/>
</dbReference>
<gene>
    <name evidence="10" type="ORF">PBRASI_LOCUS5118</name>
</gene>
<dbReference type="InterPro" id="IPR048333">
    <property type="entry name" value="HA2_WH"/>
</dbReference>
<dbReference type="InterPro" id="IPR000504">
    <property type="entry name" value="RRM_dom"/>
</dbReference>
<dbReference type="InterPro" id="IPR027417">
    <property type="entry name" value="P-loop_NTPase"/>
</dbReference>
<dbReference type="FunFam" id="3.40.50.300:FF:002670">
    <property type="entry name" value="Os03g0282700 protein"/>
    <property type="match status" value="1"/>
</dbReference>
<evidence type="ECO:0000256" key="3">
    <source>
        <dbReference type="ARBA" id="ARBA00022806"/>
    </source>
</evidence>
<organism evidence="10 11">
    <name type="scientific">Paraglomus brasilianum</name>
    <dbReference type="NCBI Taxonomy" id="144538"/>
    <lineage>
        <taxon>Eukaryota</taxon>
        <taxon>Fungi</taxon>
        <taxon>Fungi incertae sedis</taxon>
        <taxon>Mucoromycota</taxon>
        <taxon>Glomeromycotina</taxon>
        <taxon>Glomeromycetes</taxon>
        <taxon>Paraglomerales</taxon>
        <taxon>Paraglomeraceae</taxon>
        <taxon>Paraglomus</taxon>
    </lineage>
</organism>
<dbReference type="InterPro" id="IPR012677">
    <property type="entry name" value="Nucleotide-bd_a/b_plait_sf"/>
</dbReference>
<keyword evidence="2" id="KW-0378">Hydrolase</keyword>
<dbReference type="InterPro" id="IPR001650">
    <property type="entry name" value="Helicase_C-like"/>
</dbReference>
<name>A0A9N9B324_9GLOM</name>
<dbReference type="PANTHER" id="PTHR18934:SF221">
    <property type="entry name" value="ATP-DEPENDENT RNA HELICASE DHX34-RELATED"/>
    <property type="match status" value="1"/>
</dbReference>
<keyword evidence="11" id="KW-1185">Reference proteome</keyword>
<dbReference type="Pfam" id="PF00076">
    <property type="entry name" value="RRM_1"/>
    <property type="match status" value="1"/>
</dbReference>
<feature type="region of interest" description="Disordered" evidence="6">
    <location>
        <begin position="1"/>
        <end position="32"/>
    </location>
</feature>
<dbReference type="PROSITE" id="PS51194">
    <property type="entry name" value="HELICASE_CTER"/>
    <property type="match status" value="1"/>
</dbReference>
<dbReference type="GO" id="GO:0003723">
    <property type="term" value="F:RNA binding"/>
    <property type="evidence" value="ECO:0007669"/>
    <property type="project" value="UniProtKB-UniRule"/>
</dbReference>
<feature type="domain" description="RRM" evidence="7">
    <location>
        <begin position="1286"/>
        <end position="1364"/>
    </location>
</feature>
<keyword evidence="4" id="KW-0067">ATP-binding</keyword>
<keyword evidence="3" id="KW-0347">Helicase</keyword>
<feature type="region of interest" description="Disordered" evidence="6">
    <location>
        <begin position="1363"/>
        <end position="1386"/>
    </location>
</feature>
<proteinExistence type="predicted"/>
<feature type="compositionally biased region" description="Basic and acidic residues" evidence="6">
    <location>
        <begin position="736"/>
        <end position="750"/>
    </location>
</feature>
<dbReference type="GO" id="GO:0000398">
    <property type="term" value="P:mRNA splicing, via spliceosome"/>
    <property type="evidence" value="ECO:0007669"/>
    <property type="project" value="InterPro"/>
</dbReference>
<evidence type="ECO:0000259" key="7">
    <source>
        <dbReference type="PROSITE" id="PS50102"/>
    </source>
</evidence>
<dbReference type="InterPro" id="IPR011545">
    <property type="entry name" value="DEAD/DEAH_box_helicase_dom"/>
</dbReference>
<accession>A0A9N9B324</accession>
<dbReference type="Pfam" id="PF04408">
    <property type="entry name" value="WHD_HA2"/>
    <property type="match status" value="1"/>
</dbReference>
<dbReference type="InterPro" id="IPR007502">
    <property type="entry name" value="Helicase-assoc_dom"/>
</dbReference>
<evidence type="ECO:0000256" key="4">
    <source>
        <dbReference type="ARBA" id="ARBA00022840"/>
    </source>
</evidence>
<dbReference type="SMART" id="SM00847">
    <property type="entry name" value="HA2"/>
    <property type="match status" value="1"/>
</dbReference>
<reference evidence="10" key="1">
    <citation type="submission" date="2021-06" db="EMBL/GenBank/DDBJ databases">
        <authorList>
            <person name="Kallberg Y."/>
            <person name="Tangrot J."/>
            <person name="Rosling A."/>
        </authorList>
    </citation>
    <scope>NUCLEOTIDE SEQUENCE</scope>
    <source>
        <strain evidence="10">BR232B</strain>
    </source>
</reference>
<dbReference type="InterPro" id="IPR035979">
    <property type="entry name" value="RBD_domain_sf"/>
</dbReference>
<dbReference type="SMART" id="SM00360">
    <property type="entry name" value="RRM"/>
    <property type="match status" value="1"/>
</dbReference>
<dbReference type="PROSITE" id="PS51192">
    <property type="entry name" value="HELICASE_ATP_BIND_1"/>
    <property type="match status" value="1"/>
</dbReference>
<evidence type="ECO:0000256" key="6">
    <source>
        <dbReference type="SAM" id="MobiDB-lite"/>
    </source>
</evidence>
<keyword evidence="1" id="KW-0547">Nucleotide-binding</keyword>
<feature type="compositionally biased region" description="Basic and acidic residues" evidence="6">
    <location>
        <begin position="10"/>
        <end position="32"/>
    </location>
</feature>
<evidence type="ECO:0000259" key="8">
    <source>
        <dbReference type="PROSITE" id="PS51192"/>
    </source>
</evidence>
<dbReference type="FunFam" id="3.40.50.300:FF:000725">
    <property type="entry name" value="probable ATP-dependent RNA helicase DHX34"/>
    <property type="match status" value="1"/>
</dbReference>
<dbReference type="Proteomes" id="UP000789739">
    <property type="component" value="Unassembled WGS sequence"/>
</dbReference>
<evidence type="ECO:0000313" key="11">
    <source>
        <dbReference type="Proteomes" id="UP000789739"/>
    </source>
</evidence>
<dbReference type="Gene3D" id="3.40.50.300">
    <property type="entry name" value="P-loop containing nucleotide triphosphate hydrolases"/>
    <property type="match status" value="2"/>
</dbReference>
<dbReference type="SMART" id="SM00487">
    <property type="entry name" value="DEXDc"/>
    <property type="match status" value="1"/>
</dbReference>
<sequence length="1451" mass="167462">MSYRHYRSNRKYDEPTERYTPDGRLVKNESRETKEDIPLKEILRRPDLREKFLKEARESIAIDKDALRKEDVKIEPESDDGLWSKDIEDRFFSYRPGSESYITRGDDDYFAFREFFVKYKSHRKIKLKQLAEEQPSQKRLTKSSEELKSMKYALVLFDDFKRKKDAATKEKIQKDRAALPIAPFKDVILKALRQYRVILVAGDTGCGKSTQVPQYLMEAGFQKIACTQPRRIACFSLAKRVGYETMNAYGSQIGYQVRFEGIKSNRTRILFLTEGLLLRQYASDNWLAQYDVIIVDEVHERHLMGDFLLGVLKQLLRDRADIYIVLMSATINSELFSKYFDAPTITIPGKMYDVEILYRPHNEEDINLIDDKNYKTRLEAEIKYSIPAKSDRIDSTPYLQIMEQIDQTYSANERGDLLIFMSGINEISQLAEEVKLYASYTKRWIVLMLHSSLSVEEQEKVFDIAPEGIRKCIISSNIAETSVTIDGIRFIIDSGRVKELGHDEGLHKLSEFWISKASAKQRAGRAGRTGPGICYRLYSEREYQHLNDFAIPEILRVPVEPIVLQLKALDLGDPRDFDFVERPPTASIESSIKFLQMLGALDDRENLAALGRVLSNLPIDVILGKMLVMATVFDLIEPVVTIAAALNIQSPFVRLGNNPKPEVIQNRRTLDSSHGDPFTLLNLWQEWVKIKADRSESSRSWCKRHGVEEQRLYEITKLKRQFEDIMGDAGLISQENNRREQERERMSARDMRKRKEQQHLLRRQKYIQKSSKRRKILKFQEEGEEERDGTYIIGQMVMVIWQDSIEAPGANYGRLLASGLPYDRYTDLEHIDIRDLEFSLSHDAESLREKSTSALASEKDINVLKLIICSGLYPQLAVEDEHNEVRKINEQIFHTKTKRFLNIHPTSVFYANPDWLVSGRGSDTNDELLAYVQLLETNKPYLVNIMRVPTVHTCLLFGKSIDTNADCSLIVVDDYLVLRFHGARKVEKVLVITYQLRKLWGLLVERKLESGKRKASFSKNKRDAVRDKVPDDILLTMPPAIQKIYKDEWLMNKYEEEYDEDDFSALSEELSHKLAGFMDSLITCETGRAKTSELLLMFPQSSGQTLKEEDSSIWDSEKVVKLGVQVTSYLRWNSVHLSSLGTTSFSADSVTANKRRDYVYRSYWRCEKCNADFTFNQTEIEEHMMKCGREANDIMDESGSESEYIDYLVDKLKKNVAEGKNEQEKNFHCDICGKDYSFSPIEILRHRKSCKLVMNVTKEILRINAREAERNISETGSWHNQYADSPYIFVGNIPFELTEGDIICVFSQYGEILNIDLIRDQQTGKSKGFAFIRYEDQRSTILAVDNLNGIKILGRTVRVDHASATTKDGKRRTGMNALPQKKKSGDKGINKLAIRQIDQEPVIQTKRLGSDLYLPKAILPDLNANKWEEELQKTYCTCMCLGDLELDIKII</sequence>
<dbReference type="Pfam" id="PF07717">
    <property type="entry name" value="OB_NTP_bind"/>
    <property type="match status" value="1"/>
</dbReference>
<dbReference type="GO" id="GO:0016787">
    <property type="term" value="F:hydrolase activity"/>
    <property type="evidence" value="ECO:0007669"/>
    <property type="project" value="UniProtKB-KW"/>
</dbReference>
<dbReference type="GO" id="GO:0005524">
    <property type="term" value="F:ATP binding"/>
    <property type="evidence" value="ECO:0007669"/>
    <property type="project" value="UniProtKB-KW"/>
</dbReference>
<dbReference type="SUPFAM" id="SSF52540">
    <property type="entry name" value="P-loop containing nucleoside triphosphate hydrolases"/>
    <property type="match status" value="1"/>
</dbReference>
<dbReference type="EMBL" id="CAJVPI010000575">
    <property type="protein sequence ID" value="CAG8551589.1"/>
    <property type="molecule type" value="Genomic_DNA"/>
</dbReference>
<dbReference type="Pfam" id="PF21010">
    <property type="entry name" value="HA2_C"/>
    <property type="match status" value="1"/>
</dbReference>
<dbReference type="InterPro" id="IPR045844">
    <property type="entry name" value="RRM_Ist3-like"/>
</dbReference>
<evidence type="ECO:0000256" key="2">
    <source>
        <dbReference type="ARBA" id="ARBA00022801"/>
    </source>
</evidence>
<protein>
    <submittedName>
        <fullName evidence="10">4586_t:CDS:1</fullName>
    </submittedName>
</protein>